<dbReference type="Gene3D" id="3.40.630.30">
    <property type="match status" value="1"/>
</dbReference>
<keyword evidence="3" id="KW-1185">Reference proteome</keyword>
<dbReference type="EC" id="2.3.1.-" evidence="2"/>
<dbReference type="PANTHER" id="PTHR43259:SF1">
    <property type="entry name" value="N-ACETYLTRANSFERASE DOMAIN-CONTAINING PROTEIN"/>
    <property type="match status" value="1"/>
</dbReference>
<dbReference type="Pfam" id="PF00583">
    <property type="entry name" value="Acetyltransf_1"/>
    <property type="match status" value="1"/>
</dbReference>
<reference evidence="2 3" key="1">
    <citation type="submission" date="2017-01" db="EMBL/GenBank/DDBJ databases">
        <authorList>
            <person name="Erauso G."/>
        </authorList>
    </citation>
    <scope>NUCLEOTIDE SEQUENCE [LARGE SCALE GENOMIC DNA]</scope>
    <source>
        <strain evidence="2">MESINF1</strain>
    </source>
</reference>
<organism evidence="2 3">
    <name type="scientific">Mesotoga infera</name>
    <dbReference type="NCBI Taxonomy" id="1236046"/>
    <lineage>
        <taxon>Bacteria</taxon>
        <taxon>Thermotogati</taxon>
        <taxon>Thermotogota</taxon>
        <taxon>Thermotogae</taxon>
        <taxon>Kosmotogales</taxon>
        <taxon>Kosmotogaceae</taxon>
        <taxon>Mesotoga</taxon>
    </lineage>
</organism>
<evidence type="ECO:0000259" key="1">
    <source>
        <dbReference type="PROSITE" id="PS51186"/>
    </source>
</evidence>
<dbReference type="AlphaFoldDB" id="A0A7Z7LET3"/>
<proteinExistence type="predicted"/>
<dbReference type="KEGG" id="minf:MESINF_1329"/>
<dbReference type="PANTHER" id="PTHR43259">
    <property type="entry name" value="SPT10P"/>
    <property type="match status" value="1"/>
</dbReference>
<keyword evidence="2" id="KW-0808">Transferase</keyword>
<accession>A0A7Z7LET3</accession>
<evidence type="ECO:0000313" key="2">
    <source>
        <dbReference type="EMBL" id="SSC12773.1"/>
    </source>
</evidence>
<name>A0A7Z7LET3_9BACT</name>
<dbReference type="CDD" id="cd04301">
    <property type="entry name" value="NAT_SF"/>
    <property type="match status" value="1"/>
</dbReference>
<dbReference type="InterPro" id="IPR052829">
    <property type="entry name" value="N-acetyltransferase_domain"/>
</dbReference>
<evidence type="ECO:0000313" key="3">
    <source>
        <dbReference type="Proteomes" id="UP000250796"/>
    </source>
</evidence>
<protein>
    <submittedName>
        <fullName evidence="2">Uncharacterized N-acetyltransferase YdgE</fullName>
        <ecNumber evidence="2">2.3.1.-</ecNumber>
    </submittedName>
</protein>
<dbReference type="InterPro" id="IPR016181">
    <property type="entry name" value="Acyl_CoA_acyltransferase"/>
</dbReference>
<dbReference type="SUPFAM" id="SSF55729">
    <property type="entry name" value="Acyl-CoA N-acyltransferases (Nat)"/>
    <property type="match status" value="1"/>
</dbReference>
<dbReference type="InterPro" id="IPR000182">
    <property type="entry name" value="GNAT_dom"/>
</dbReference>
<dbReference type="EMBL" id="LS974202">
    <property type="protein sequence ID" value="SSC12773.1"/>
    <property type="molecule type" value="Genomic_DNA"/>
</dbReference>
<gene>
    <name evidence="2" type="primary">ydgE</name>
    <name evidence="2" type="ORF">MESINF_1329</name>
</gene>
<sequence length="162" mass="18387">MVRLEKMAAEDFDAYIEKLTANYAKDNVRSGRWTREEALEKSVSQINSLLPEGIETQNHVFFSIVDEGTGDAVGYIWLHVAPGEGHKKAFIYDLIIFEKFRKRGYGRSALVALEEYAKEKGIASISLHVFAHNAAAFSLYRKMGYEVTSMNMIKNIPDTQME</sequence>
<feature type="domain" description="N-acetyltransferase" evidence="1">
    <location>
        <begin position="2"/>
        <end position="162"/>
    </location>
</feature>
<keyword evidence="2" id="KW-0012">Acyltransferase</keyword>
<dbReference type="Proteomes" id="UP000250796">
    <property type="component" value="Chromosome MESINF"/>
</dbReference>
<dbReference type="PROSITE" id="PS51186">
    <property type="entry name" value="GNAT"/>
    <property type="match status" value="1"/>
</dbReference>
<dbReference type="RefSeq" id="WP_169699013.1">
    <property type="nucleotide sequence ID" value="NZ_LS974202.1"/>
</dbReference>
<dbReference type="GO" id="GO:0016747">
    <property type="term" value="F:acyltransferase activity, transferring groups other than amino-acyl groups"/>
    <property type="evidence" value="ECO:0007669"/>
    <property type="project" value="InterPro"/>
</dbReference>